<dbReference type="SUPFAM" id="SSF49373">
    <property type="entry name" value="Invasin/intimin cell-adhesion fragments"/>
    <property type="match status" value="5"/>
</dbReference>
<dbReference type="STRING" id="1379270.GEMMAAP_02925"/>
<name>A0A143BHK1_9BACT</name>
<dbReference type="Proteomes" id="UP000076404">
    <property type="component" value="Chromosome"/>
</dbReference>
<accession>A0A143BHK1</accession>
<feature type="domain" description="BIG2" evidence="1">
    <location>
        <begin position="193"/>
        <end position="275"/>
    </location>
</feature>
<dbReference type="SMART" id="SM00635">
    <property type="entry name" value="BID_2"/>
    <property type="match status" value="6"/>
</dbReference>
<dbReference type="InterPro" id="IPR008964">
    <property type="entry name" value="Invasin/intimin_cell_adhesion"/>
</dbReference>
<gene>
    <name evidence="2" type="ORF">GEMMAAP_02925</name>
</gene>
<dbReference type="PANTHER" id="PTHR23019:SF0">
    <property type="entry name" value="NUCLEAR PORE MEMBRANE GLYCOPROTEIN 210"/>
    <property type="match status" value="1"/>
</dbReference>
<feature type="domain" description="BIG2" evidence="1">
    <location>
        <begin position="454"/>
        <end position="541"/>
    </location>
</feature>
<evidence type="ECO:0000313" key="3">
    <source>
        <dbReference type="Proteomes" id="UP000076404"/>
    </source>
</evidence>
<keyword evidence="3" id="KW-1185">Reference proteome</keyword>
<feature type="domain" description="BIG2" evidence="1">
    <location>
        <begin position="369"/>
        <end position="449"/>
    </location>
</feature>
<dbReference type="Gene3D" id="2.60.40.1080">
    <property type="match status" value="6"/>
</dbReference>
<dbReference type="KEGG" id="gph:GEMMAAP_02925"/>
<evidence type="ECO:0000259" key="1">
    <source>
        <dbReference type="SMART" id="SM00635"/>
    </source>
</evidence>
<dbReference type="EMBL" id="CP011454">
    <property type="protein sequence ID" value="AMW04073.1"/>
    <property type="molecule type" value="Genomic_DNA"/>
</dbReference>
<evidence type="ECO:0000313" key="2">
    <source>
        <dbReference type="EMBL" id="AMW04073.1"/>
    </source>
</evidence>
<feature type="domain" description="BIG2" evidence="1">
    <location>
        <begin position="283"/>
        <end position="361"/>
    </location>
</feature>
<dbReference type="PANTHER" id="PTHR23019">
    <property type="entry name" value="NUCLEAR PORE MEMBRANE GLYCOPROTEIN GP210-RELATED"/>
    <property type="match status" value="1"/>
</dbReference>
<organism evidence="2 3">
    <name type="scientific">Gemmatimonas phototrophica</name>
    <dbReference type="NCBI Taxonomy" id="1379270"/>
    <lineage>
        <taxon>Bacteria</taxon>
        <taxon>Pseudomonadati</taxon>
        <taxon>Gemmatimonadota</taxon>
        <taxon>Gemmatimonadia</taxon>
        <taxon>Gemmatimonadales</taxon>
        <taxon>Gemmatimonadaceae</taxon>
        <taxon>Gemmatimonas</taxon>
    </lineage>
</organism>
<sequence length="559" mass="56590">MGTALLVIALGGTVGCDALKPPTACSVSVAPASITLPVNGATTIVGTAFNCDGNSIRNKRVSFSSSNSAVATVTSEGNVIAVSVGTAQVSATADGKSASVQVTVTPEQAATVTLSPSTVTLRRTNTRQFTAVARNSQNVVISGRTFRWASSNSATASVDQNGVVTALAPGNVIISAESDQTTGTANVIVTEIPVGSCSLNPTNTKITVSQQTQPAVTLRDTANNVLSNTNRPIAWSSDNEVAATVSGSGLVTGRRAGTSRITASSVEYPSVTCQANVEVVDARIVTARITPTSGSLRLGIPRQFASVLTDSVGGNIPAGRVVSWTSATPTIATVNSTGLVTGLALGTARIAINAEGATDTLTLQVTRVPVTIVRVSPTSSSVIQGGTVQLSTTIEDSTGTTVTDRTVEWVSSDPTRATVSGTGLVTTLAPGSVTITATSENRSGNASVTIQPIPVDSIAVSPATYSFALNAANKSFAIRLLDSNGNQLFNRSVNVQSTTPSVATAQANSQGTVISINASIVGTTTITLRALNSNGQPEGKTSTVTITITAATTGLKRAP</sequence>
<reference evidence="2 3" key="1">
    <citation type="journal article" date="2014" name="Proc. Natl. Acad. Sci. U.S.A.">
        <title>Functional type 2 photosynthetic reaction centers found in the rare bacterial phylum Gemmatimonadetes.</title>
        <authorList>
            <person name="Zeng Y."/>
            <person name="Feng F."/>
            <person name="Medova H."/>
            <person name="Dean J."/>
            <person name="Koblizek M."/>
        </authorList>
    </citation>
    <scope>NUCLEOTIDE SEQUENCE [LARGE SCALE GENOMIC DNA]</scope>
    <source>
        <strain evidence="2 3">AP64</strain>
    </source>
</reference>
<dbReference type="eggNOG" id="COG5492">
    <property type="taxonomic scope" value="Bacteria"/>
</dbReference>
<feature type="domain" description="BIG2" evidence="1">
    <location>
        <begin position="108"/>
        <end position="188"/>
    </location>
</feature>
<dbReference type="AlphaFoldDB" id="A0A143BHK1"/>
<dbReference type="Pfam" id="PF02368">
    <property type="entry name" value="Big_2"/>
    <property type="match status" value="5"/>
</dbReference>
<dbReference type="InterPro" id="IPR045197">
    <property type="entry name" value="NUP210-like"/>
</dbReference>
<proteinExistence type="predicted"/>
<feature type="domain" description="BIG2" evidence="1">
    <location>
        <begin position="23"/>
        <end position="103"/>
    </location>
</feature>
<dbReference type="InterPro" id="IPR003343">
    <property type="entry name" value="Big_2"/>
</dbReference>
<protein>
    <recommendedName>
        <fullName evidence="1">BIG2 domain-containing protein</fullName>
    </recommendedName>
</protein>
<reference evidence="2 3" key="2">
    <citation type="journal article" date="2016" name="Environ. Microbiol. Rep.">
        <title>Metagenomic evidence for the presence of phototrophic Gemmatimonadetes bacteria in diverse environments.</title>
        <authorList>
            <person name="Zeng Y."/>
            <person name="Baumbach J."/>
            <person name="Barbosa E.G."/>
            <person name="Azevedo V."/>
            <person name="Zhang C."/>
            <person name="Koblizek M."/>
        </authorList>
    </citation>
    <scope>NUCLEOTIDE SEQUENCE [LARGE SCALE GENOMIC DNA]</scope>
    <source>
        <strain evidence="2 3">AP64</strain>
    </source>
</reference>